<dbReference type="Proteomes" id="UP000050265">
    <property type="component" value="Unassembled WGS sequence"/>
</dbReference>
<dbReference type="Gene3D" id="1.20.1330.10">
    <property type="entry name" value="f41 fragment of flagellin, N-terminal domain"/>
    <property type="match status" value="1"/>
</dbReference>
<dbReference type="SUPFAM" id="SSF64518">
    <property type="entry name" value="Phase 1 flagellin"/>
    <property type="match status" value="1"/>
</dbReference>
<gene>
    <name evidence="1" type="ORF">ALO35_02747</name>
</gene>
<keyword evidence="1" id="KW-0966">Cell projection</keyword>
<sequence length="201" mass="20538">MGNTTADRTAFNNTFPPNGAILKFTSATAYDLYASPVTSSSKPVSSGTLTGSTANASGVNFTVSGTPAAGDQFVVESGTHQTENILNTLTAAIKALSTPTDGNLVASQKLDAALGSALGNIASSIDQASTARSAGGARQLAATAQGTTNDLLKGNNTVEQGTYVNADIVEATTRLTLQKTMLDASQQVFVQLSKLNLFSQL</sequence>
<proteinExistence type="predicted"/>
<dbReference type="EMBL" id="LJQP01000028">
    <property type="protein sequence ID" value="KPX77266.1"/>
    <property type="molecule type" value="Genomic_DNA"/>
</dbReference>
<accession>A0A0P9TRC1</accession>
<reference evidence="1 2" key="1">
    <citation type="submission" date="2015-09" db="EMBL/GenBank/DDBJ databases">
        <title>Genome announcement of multiple Pseudomonas syringae strains.</title>
        <authorList>
            <person name="Thakur S."/>
            <person name="Wang P.W."/>
            <person name="Gong Y."/>
            <person name="Weir B.S."/>
            <person name="Guttman D.S."/>
        </authorList>
    </citation>
    <scope>NUCLEOTIDE SEQUENCE [LARGE SCALE GENOMIC DNA]</scope>
    <source>
        <strain evidence="1 2">ICMP3507</strain>
    </source>
</reference>
<dbReference type="PATRIC" id="fig|53707.9.peg.3988"/>
<name>A0A0P9TRC1_PSEAV</name>
<keyword evidence="1" id="KW-0969">Cilium</keyword>
<protein>
    <submittedName>
        <fullName evidence="1">Putative flagellar hook-associated protein 3</fullName>
    </submittedName>
</protein>
<evidence type="ECO:0000313" key="2">
    <source>
        <dbReference type="Proteomes" id="UP000050265"/>
    </source>
</evidence>
<dbReference type="AlphaFoldDB" id="A0A0P9TRC1"/>
<keyword evidence="1" id="KW-0282">Flagellum</keyword>
<evidence type="ECO:0000313" key="1">
    <source>
        <dbReference type="EMBL" id="KPX77266.1"/>
    </source>
</evidence>
<comment type="caution">
    <text evidence="1">The sequence shown here is derived from an EMBL/GenBank/DDBJ whole genome shotgun (WGS) entry which is preliminary data.</text>
</comment>
<organism evidence="1 2">
    <name type="scientific">Pseudomonas amygdali pv. lachrymans</name>
    <name type="common">Pseudomonas syringae pv. lachrymans</name>
    <dbReference type="NCBI Taxonomy" id="53707"/>
    <lineage>
        <taxon>Bacteria</taxon>
        <taxon>Pseudomonadati</taxon>
        <taxon>Pseudomonadota</taxon>
        <taxon>Gammaproteobacteria</taxon>
        <taxon>Pseudomonadales</taxon>
        <taxon>Pseudomonadaceae</taxon>
        <taxon>Pseudomonas</taxon>
        <taxon>Pseudomonas amygdali</taxon>
    </lineage>
</organism>